<comment type="caution">
    <text evidence="1">The sequence shown here is derived from an EMBL/GenBank/DDBJ whole genome shotgun (WGS) entry which is preliminary data.</text>
</comment>
<dbReference type="Proteomes" id="UP000314294">
    <property type="component" value="Unassembled WGS sequence"/>
</dbReference>
<gene>
    <name evidence="1" type="ORF">EYF80_005043</name>
</gene>
<name>A0A4Z2J4L2_9TELE</name>
<reference evidence="1 2" key="1">
    <citation type="submission" date="2019-03" db="EMBL/GenBank/DDBJ databases">
        <title>First draft genome of Liparis tanakae, snailfish: a comprehensive survey of snailfish specific genes.</title>
        <authorList>
            <person name="Kim W."/>
            <person name="Song I."/>
            <person name="Jeong J.-H."/>
            <person name="Kim D."/>
            <person name="Kim S."/>
            <person name="Ryu S."/>
            <person name="Song J.Y."/>
            <person name="Lee S.K."/>
        </authorList>
    </citation>
    <scope>NUCLEOTIDE SEQUENCE [LARGE SCALE GENOMIC DNA]</scope>
    <source>
        <tissue evidence="1">Muscle</tissue>
    </source>
</reference>
<accession>A0A4Z2J4L2</accession>
<protein>
    <submittedName>
        <fullName evidence="1">Uncharacterized protein</fullName>
    </submittedName>
</protein>
<sequence length="88" mass="9421">MQKAPSAFTHSGFLPSTAAGKYGQKQSCDVIVAGLFVDIAQLCPGLPLSNTDTNCQHAVHMGYPREASVHTVYPFELIPQNVCSARPC</sequence>
<organism evidence="1 2">
    <name type="scientific">Liparis tanakae</name>
    <name type="common">Tanaka's snailfish</name>
    <dbReference type="NCBI Taxonomy" id="230148"/>
    <lineage>
        <taxon>Eukaryota</taxon>
        <taxon>Metazoa</taxon>
        <taxon>Chordata</taxon>
        <taxon>Craniata</taxon>
        <taxon>Vertebrata</taxon>
        <taxon>Euteleostomi</taxon>
        <taxon>Actinopterygii</taxon>
        <taxon>Neopterygii</taxon>
        <taxon>Teleostei</taxon>
        <taxon>Neoteleostei</taxon>
        <taxon>Acanthomorphata</taxon>
        <taxon>Eupercaria</taxon>
        <taxon>Perciformes</taxon>
        <taxon>Cottioidei</taxon>
        <taxon>Cottales</taxon>
        <taxon>Liparidae</taxon>
        <taxon>Liparis</taxon>
    </lineage>
</organism>
<dbReference type="AlphaFoldDB" id="A0A4Z2J4L2"/>
<keyword evidence="2" id="KW-1185">Reference proteome</keyword>
<proteinExistence type="predicted"/>
<dbReference type="EMBL" id="SRLO01000025">
    <property type="protein sequence ID" value="TNN84628.1"/>
    <property type="molecule type" value="Genomic_DNA"/>
</dbReference>
<evidence type="ECO:0000313" key="2">
    <source>
        <dbReference type="Proteomes" id="UP000314294"/>
    </source>
</evidence>
<evidence type="ECO:0000313" key="1">
    <source>
        <dbReference type="EMBL" id="TNN84628.1"/>
    </source>
</evidence>